<evidence type="ECO:0000256" key="2">
    <source>
        <dbReference type="ARBA" id="ARBA00007399"/>
    </source>
</evidence>
<feature type="domain" description="Pili assembly chaperone N-terminal" evidence="8">
    <location>
        <begin position="20"/>
        <end position="139"/>
    </location>
</feature>
<comment type="similarity">
    <text evidence="2">Belongs to the periplasmic pilus chaperone family.</text>
</comment>
<evidence type="ECO:0000256" key="7">
    <source>
        <dbReference type="SAM" id="SignalP"/>
    </source>
</evidence>
<dbReference type="InterPro" id="IPR008962">
    <property type="entry name" value="PapD-like_sf"/>
</dbReference>
<keyword evidence="6" id="KW-0143">Chaperone</keyword>
<dbReference type="GO" id="GO:0071555">
    <property type="term" value="P:cell wall organization"/>
    <property type="evidence" value="ECO:0007669"/>
    <property type="project" value="InterPro"/>
</dbReference>
<dbReference type="InterPro" id="IPR050643">
    <property type="entry name" value="Periplasmic_pilus_chap"/>
</dbReference>
<dbReference type="Pfam" id="PF00345">
    <property type="entry name" value="PapD_N"/>
    <property type="match status" value="1"/>
</dbReference>
<dbReference type="GO" id="GO:0030288">
    <property type="term" value="C:outer membrane-bounded periplasmic space"/>
    <property type="evidence" value="ECO:0007669"/>
    <property type="project" value="InterPro"/>
</dbReference>
<sequence>MSLCAAILMSLLSSASHAGGVGLGATRIIYPAETKQAALAVTNTDKKNVFLLQSWVESAEGLVTQDFAITPPLFVIKKQSENTLRLVYGGPPLSEDRETLFWVNVKAIPSTDKEATEGKNQLRLAVVSRIKMFYRPEGLTGDSRDAALDMKVNRVGEHVLINNPSPYFVNLVQLKVGTQQLENTMVGPYSEVKVDIPMKAAGEISYSFISDYGGIVKVK</sequence>
<dbReference type="InterPro" id="IPR016148">
    <property type="entry name" value="Pili_assmbl_chaperone_C"/>
</dbReference>
<evidence type="ECO:0000256" key="1">
    <source>
        <dbReference type="ARBA" id="ARBA00004418"/>
    </source>
</evidence>
<dbReference type="PRINTS" id="PR00969">
    <property type="entry name" value="CHAPERONPILI"/>
</dbReference>
<gene>
    <name evidence="10" type="ORF">TU73_12895</name>
</gene>
<comment type="subcellular location">
    <subcellularLocation>
        <location evidence="1">Periplasm</location>
    </subcellularLocation>
</comment>
<reference evidence="10 11" key="1">
    <citation type="submission" date="2015-02" db="EMBL/GenBank/DDBJ databases">
        <title>Pseudomonas helleri sp. nov. and Pseudomonas weihenstephanensis sp. nov., isolated from raw cows milk.</title>
        <authorList>
            <person name="von Neubeck M."/>
            <person name="Huptas C."/>
            <person name="Wenning M."/>
            <person name="Scherer S."/>
        </authorList>
    </citation>
    <scope>NUCLEOTIDE SEQUENCE [LARGE SCALE GENOMIC DNA]</scope>
    <source>
        <strain evidence="10 11">DSM 17149</strain>
    </source>
</reference>
<evidence type="ECO:0000259" key="8">
    <source>
        <dbReference type="Pfam" id="PF00345"/>
    </source>
</evidence>
<dbReference type="InterPro" id="IPR013783">
    <property type="entry name" value="Ig-like_fold"/>
</dbReference>
<keyword evidence="5" id="KW-0574">Periplasm</keyword>
<feature type="chain" id="PRO_5006428737" description="Fimbrial chaperone protein" evidence="7">
    <location>
        <begin position="19"/>
        <end position="219"/>
    </location>
</feature>
<keyword evidence="4 7" id="KW-0732">Signal</keyword>
<dbReference type="InterPro" id="IPR016147">
    <property type="entry name" value="Pili_assmbl_chaperone_N"/>
</dbReference>
<dbReference type="PATRIC" id="fig|75588.4.peg.4990"/>
<evidence type="ECO:0000259" key="9">
    <source>
        <dbReference type="Pfam" id="PF02753"/>
    </source>
</evidence>
<evidence type="ECO:0000256" key="3">
    <source>
        <dbReference type="ARBA" id="ARBA00022558"/>
    </source>
</evidence>
<dbReference type="SUPFAM" id="SSF49354">
    <property type="entry name" value="PapD-like"/>
    <property type="match status" value="1"/>
</dbReference>
<evidence type="ECO:0000313" key="10">
    <source>
        <dbReference type="EMBL" id="KRP45512.1"/>
    </source>
</evidence>
<dbReference type="Gene3D" id="2.60.40.10">
    <property type="entry name" value="Immunoglobulins"/>
    <property type="match status" value="2"/>
</dbReference>
<protein>
    <recommendedName>
        <fullName evidence="12">Fimbrial chaperone protein</fullName>
    </recommendedName>
</protein>
<evidence type="ECO:0000256" key="5">
    <source>
        <dbReference type="ARBA" id="ARBA00022764"/>
    </source>
</evidence>
<comment type="caution">
    <text evidence="10">The sequence shown here is derived from an EMBL/GenBank/DDBJ whole genome shotgun (WGS) entry which is preliminary data.</text>
</comment>
<dbReference type="InterPro" id="IPR001829">
    <property type="entry name" value="Pili_assmbl_chaperone_bac"/>
</dbReference>
<feature type="signal peptide" evidence="7">
    <location>
        <begin position="1"/>
        <end position="18"/>
    </location>
</feature>
<dbReference type="FunFam" id="2.60.40.10:FF:000458">
    <property type="entry name" value="Molecular chaperone FimC"/>
    <property type="match status" value="1"/>
</dbReference>
<evidence type="ECO:0000256" key="4">
    <source>
        <dbReference type="ARBA" id="ARBA00022729"/>
    </source>
</evidence>
<dbReference type="SUPFAM" id="SSF49584">
    <property type="entry name" value="Periplasmic chaperone C-domain"/>
    <property type="match status" value="1"/>
</dbReference>
<dbReference type="Pfam" id="PF02753">
    <property type="entry name" value="PapD_C"/>
    <property type="match status" value="1"/>
</dbReference>
<dbReference type="InterPro" id="IPR036316">
    <property type="entry name" value="Pili_assmbl_chap_C_dom_sf"/>
</dbReference>
<accession>A0A0R2YB44</accession>
<keyword evidence="3" id="KW-1029">Fimbrium biogenesis</keyword>
<feature type="domain" description="Pili assembly chaperone C-terminal" evidence="9">
    <location>
        <begin position="161"/>
        <end position="216"/>
    </location>
</feature>
<evidence type="ECO:0000256" key="6">
    <source>
        <dbReference type="ARBA" id="ARBA00023186"/>
    </source>
</evidence>
<dbReference type="PANTHER" id="PTHR30251:SF11">
    <property type="entry name" value="CHAPERONE PROTEIN FIMC-RELATED"/>
    <property type="match status" value="1"/>
</dbReference>
<organism evidence="10 11">
    <name type="scientific">Pseudomonas libanensis</name>
    <dbReference type="NCBI Taxonomy" id="75588"/>
    <lineage>
        <taxon>Bacteria</taxon>
        <taxon>Pseudomonadati</taxon>
        <taxon>Pseudomonadota</taxon>
        <taxon>Gammaproteobacteria</taxon>
        <taxon>Pseudomonadales</taxon>
        <taxon>Pseudomonadaceae</taxon>
        <taxon>Pseudomonas</taxon>
    </lineage>
</organism>
<name>A0A0R2YB44_9PSED</name>
<dbReference type="AlphaFoldDB" id="A0A0R2YB44"/>
<dbReference type="EMBL" id="JYLH01000007">
    <property type="protein sequence ID" value="KRP45512.1"/>
    <property type="molecule type" value="Genomic_DNA"/>
</dbReference>
<dbReference type="PANTHER" id="PTHR30251">
    <property type="entry name" value="PILUS ASSEMBLY CHAPERONE"/>
    <property type="match status" value="1"/>
</dbReference>
<proteinExistence type="inferred from homology"/>
<dbReference type="Proteomes" id="UP000051446">
    <property type="component" value="Unassembled WGS sequence"/>
</dbReference>
<evidence type="ECO:0000313" key="11">
    <source>
        <dbReference type="Proteomes" id="UP000051446"/>
    </source>
</evidence>
<evidence type="ECO:0008006" key="12">
    <source>
        <dbReference type="Google" id="ProtNLM"/>
    </source>
</evidence>